<dbReference type="InterPro" id="IPR013083">
    <property type="entry name" value="Znf_RING/FYVE/PHD"/>
</dbReference>
<evidence type="ECO:0000256" key="6">
    <source>
        <dbReference type="PROSITE-ProRule" id="PRU00175"/>
    </source>
</evidence>
<dbReference type="GO" id="GO:0016020">
    <property type="term" value="C:membrane"/>
    <property type="evidence" value="ECO:0007669"/>
    <property type="project" value="UniProtKB-SubCell"/>
</dbReference>
<keyword evidence="3 6" id="KW-0863">Zinc-finger</keyword>
<dbReference type="PANTHER" id="PTHR46151">
    <property type="entry name" value="NEP1-INTERACTING PROTEIN-LIKE 2"/>
    <property type="match status" value="1"/>
</dbReference>
<dbReference type="Pfam" id="PF13639">
    <property type="entry name" value="zf-RING_2"/>
    <property type="match status" value="1"/>
</dbReference>
<feature type="transmembrane region" description="Helical" evidence="7">
    <location>
        <begin position="29"/>
        <end position="52"/>
    </location>
</feature>
<evidence type="ECO:0000259" key="8">
    <source>
        <dbReference type="PROSITE" id="PS50089"/>
    </source>
</evidence>
<accession>A0A022QYE4</accession>
<evidence type="ECO:0000313" key="9">
    <source>
        <dbReference type="EMBL" id="EYU33642.1"/>
    </source>
</evidence>
<protein>
    <recommendedName>
        <fullName evidence="8">RING-type domain-containing protein</fullName>
    </recommendedName>
</protein>
<keyword evidence="10" id="KW-1185">Reference proteome</keyword>
<name>A0A022QYE4_ERYGU</name>
<proteinExistence type="predicted"/>
<dbReference type="PROSITE" id="PS50089">
    <property type="entry name" value="ZF_RING_2"/>
    <property type="match status" value="1"/>
</dbReference>
<dbReference type="Gene3D" id="3.30.40.10">
    <property type="entry name" value="Zinc/RING finger domain, C3HC4 (zinc finger)"/>
    <property type="match status" value="1"/>
</dbReference>
<evidence type="ECO:0000313" key="10">
    <source>
        <dbReference type="Proteomes" id="UP000030748"/>
    </source>
</evidence>
<keyword evidence="7" id="KW-1133">Transmembrane helix</keyword>
<feature type="transmembrane region" description="Helical" evidence="7">
    <location>
        <begin position="64"/>
        <end position="84"/>
    </location>
</feature>
<evidence type="ECO:0000256" key="7">
    <source>
        <dbReference type="SAM" id="Phobius"/>
    </source>
</evidence>
<evidence type="ECO:0000256" key="2">
    <source>
        <dbReference type="ARBA" id="ARBA00022723"/>
    </source>
</evidence>
<dbReference type="PANTHER" id="PTHR46151:SF12">
    <property type="entry name" value="RING_U-BOX SUPERFAMILY PROTEIN"/>
    <property type="match status" value="1"/>
</dbReference>
<dbReference type="AlphaFoldDB" id="A0A022QYE4"/>
<keyword evidence="2" id="KW-0479">Metal-binding</keyword>
<sequence length="214" mass="23528">MLLCCYSVIKRWFSDSSSWFLAVGIVKKFAVAIVTCMFALGGAIIGAIIGAIKGQTTETGLSRGFGVGAVAGAITAVQLMELIANGEPFSKVALLRSLVNGKIFTEWVSPAVLKAYQRHVSTTEMNSSEISDTFDINFTWGLSQDEIEQLPVDEFINDETTTLFSETSCPICLQDLKDGEAVRFLPNCKHLYHLCCIDEWLSRQGNCPICRKRV</sequence>
<dbReference type="SMART" id="SM00184">
    <property type="entry name" value="RING"/>
    <property type="match status" value="1"/>
</dbReference>
<dbReference type="eggNOG" id="KOG0800">
    <property type="taxonomic scope" value="Eukaryota"/>
</dbReference>
<dbReference type="Proteomes" id="UP000030748">
    <property type="component" value="Unassembled WGS sequence"/>
</dbReference>
<keyword evidence="5 7" id="KW-0472">Membrane</keyword>
<comment type="subcellular location">
    <subcellularLocation>
        <location evidence="1">Membrane</location>
    </subcellularLocation>
</comment>
<evidence type="ECO:0000256" key="3">
    <source>
        <dbReference type="ARBA" id="ARBA00022771"/>
    </source>
</evidence>
<keyword evidence="4" id="KW-0862">Zinc</keyword>
<feature type="domain" description="RING-type" evidence="8">
    <location>
        <begin position="169"/>
        <end position="211"/>
    </location>
</feature>
<organism evidence="9 10">
    <name type="scientific">Erythranthe guttata</name>
    <name type="common">Yellow monkey flower</name>
    <name type="synonym">Mimulus guttatus</name>
    <dbReference type="NCBI Taxonomy" id="4155"/>
    <lineage>
        <taxon>Eukaryota</taxon>
        <taxon>Viridiplantae</taxon>
        <taxon>Streptophyta</taxon>
        <taxon>Embryophyta</taxon>
        <taxon>Tracheophyta</taxon>
        <taxon>Spermatophyta</taxon>
        <taxon>Magnoliopsida</taxon>
        <taxon>eudicotyledons</taxon>
        <taxon>Gunneridae</taxon>
        <taxon>Pentapetalae</taxon>
        <taxon>asterids</taxon>
        <taxon>lamiids</taxon>
        <taxon>Lamiales</taxon>
        <taxon>Phrymaceae</taxon>
        <taxon>Erythranthe</taxon>
    </lineage>
</organism>
<gene>
    <name evidence="9" type="ORF">MIMGU_mgv1a018571mg</name>
</gene>
<dbReference type="SUPFAM" id="SSF57850">
    <property type="entry name" value="RING/U-box"/>
    <property type="match status" value="1"/>
</dbReference>
<dbReference type="InterPro" id="IPR001841">
    <property type="entry name" value="Znf_RING"/>
</dbReference>
<reference evidence="9 10" key="1">
    <citation type="journal article" date="2013" name="Proc. Natl. Acad. Sci. U.S.A.">
        <title>Fine-scale variation in meiotic recombination in Mimulus inferred from population shotgun sequencing.</title>
        <authorList>
            <person name="Hellsten U."/>
            <person name="Wright K.M."/>
            <person name="Jenkins J."/>
            <person name="Shu S."/>
            <person name="Yuan Y."/>
            <person name="Wessler S.R."/>
            <person name="Schmutz J."/>
            <person name="Willis J.H."/>
            <person name="Rokhsar D.S."/>
        </authorList>
    </citation>
    <scope>NUCLEOTIDE SEQUENCE [LARGE SCALE GENOMIC DNA]</scope>
    <source>
        <strain evidence="10">cv. DUN x IM62</strain>
    </source>
</reference>
<dbReference type="EMBL" id="KI630752">
    <property type="protein sequence ID" value="EYU33642.1"/>
    <property type="molecule type" value="Genomic_DNA"/>
</dbReference>
<evidence type="ECO:0000256" key="1">
    <source>
        <dbReference type="ARBA" id="ARBA00004370"/>
    </source>
</evidence>
<evidence type="ECO:0000256" key="5">
    <source>
        <dbReference type="ARBA" id="ARBA00023136"/>
    </source>
</evidence>
<dbReference type="GO" id="GO:0008270">
    <property type="term" value="F:zinc ion binding"/>
    <property type="evidence" value="ECO:0007669"/>
    <property type="project" value="UniProtKB-KW"/>
</dbReference>
<evidence type="ECO:0000256" key="4">
    <source>
        <dbReference type="ARBA" id="ARBA00022833"/>
    </source>
</evidence>
<keyword evidence="7" id="KW-0812">Transmembrane</keyword>